<protein>
    <recommendedName>
        <fullName evidence="10">Pacifastin domain-containing protein</fullName>
    </recommendedName>
</protein>
<feature type="domain" description="Pacifastin" evidence="10">
    <location>
        <begin position="464"/>
        <end position="501"/>
    </location>
</feature>
<comment type="caution">
    <text evidence="7">Lacks conserved residue(s) required for the propagation of feature annotation.</text>
</comment>
<keyword evidence="5 7" id="KW-1015">Disulfide bond</keyword>
<dbReference type="InterPro" id="IPR008037">
    <property type="entry name" value="Pacifastin_dom"/>
</dbReference>
<comment type="caution">
    <text evidence="11">The sequence shown here is derived from an EMBL/GenBank/DDBJ whole genome shotgun (WGS) entry which is preliminary data.</text>
</comment>
<evidence type="ECO:0000256" key="1">
    <source>
        <dbReference type="ARBA" id="ARBA00004613"/>
    </source>
</evidence>
<feature type="compositionally biased region" description="Polar residues" evidence="8">
    <location>
        <begin position="1141"/>
        <end position="1161"/>
    </location>
</feature>
<organism evidence="11">
    <name type="scientific">Heliothis virescens</name>
    <name type="common">Tobacco budworm moth</name>
    <dbReference type="NCBI Taxonomy" id="7102"/>
    <lineage>
        <taxon>Eukaryota</taxon>
        <taxon>Metazoa</taxon>
        <taxon>Ecdysozoa</taxon>
        <taxon>Arthropoda</taxon>
        <taxon>Hexapoda</taxon>
        <taxon>Insecta</taxon>
        <taxon>Pterygota</taxon>
        <taxon>Neoptera</taxon>
        <taxon>Endopterygota</taxon>
        <taxon>Lepidoptera</taxon>
        <taxon>Glossata</taxon>
        <taxon>Ditrysia</taxon>
        <taxon>Noctuoidea</taxon>
        <taxon>Noctuidae</taxon>
        <taxon>Heliothinae</taxon>
        <taxon>Heliothis</taxon>
    </lineage>
</organism>
<feature type="domain" description="Pacifastin" evidence="10">
    <location>
        <begin position="1718"/>
        <end position="1749"/>
    </location>
</feature>
<feature type="disulfide bond" evidence="7">
    <location>
        <begin position="467"/>
        <end position="482"/>
    </location>
</feature>
<feature type="disulfide bond" evidence="7">
    <location>
        <begin position="555"/>
        <end position="570"/>
    </location>
</feature>
<sequence length="1749" mass="196840">MFMTVTFVTLLTRIPFGEPLESTCVPNTQFLLNGRLCYCNNDGRWSEVTCQQIGRRQTCQPGQIVWEECSQCICQENGKLLCTNTECSDDGTKKNMTNPETGAELWCTPFRSYYINCSLCVCPASGKMSEARCATDSSCSLKGPNLSIEVITKKVCIPKVMYLFSCLHCLCSDDGIFVQSKCVETCHKAPESRKCIPRTFYRVGCNVFRCPENGIPDEKLSSKANCPKRTNPLSSLGSLRNVSSVCTPNKFTKPKCIYCECNSQGAVNENSCLEQECLKLKDYSYDFVKSTCSPGELVPTCMECFCLKNSFTVEKYCTRVCSLQNKLIMLERVLKETISFVERSAIKDITASATCDPNSVFIDHGRYCLCPDNGNTNFKLCSSVTENSGRKRTHRVLGDKSNVIDYNATCEPSTFIEFGCNTCYCTTDGKIDQKWCTFDDCEAKMTIQEAHKEFVQPLTTVSITSTCVPGAIAKVDCNFCICSSTGLVRDRACTNNTCVGRSQKNVITGNEFACEPSAYFTVDCNICFCGTDGVKNVNKCTKNQCEPNFLRSDTCPPGELFSDDCNICICPPNGEKKDKACTNRTCSETDTPWKKIFKLSQSLLGNQLVEDTTRNLELCFPGEEFKLGCKICVCPEMGLKEYANCSPALCDNEKTISTSKTPGGVRGDYSEDLFDEDFNGGDNAGGEEIMDELDDVGDLGGTYRNGADEDSIFRSRREMNCITFNISDSSERQQCTPGSQYIIRCRICICPYMGNINYFCRPMPENQYCEQAFPNYNYVPMGRRTDENSNNTAAKPEFPIQVTIPHNHTMHKCEEPGKVTDECFFCECEDDRILVEEHCYKSESDACVDATPTFINVGEYPIFIKKTTKIYWSRTMWMFSCFILYLTISIVKSSADNFEHPIKTCQVGDLVQNECNKCLCTSRAIFECEARICNKRKGDKKIEATQELCNPNQLYVQNSVTCICTKDGQWPHKNCYETFQSLPPSNVVKHKCEPDSYVPIDCNVCRCGANGKILSDRCTKNSCNNEVHRRNMRSNSVYSKCEVKNWYSLAPCQFCFCINQNKLVCNTGNYYSKKLELGSYNLRVCGKDLIKEAIELIPEHQKMLRVGVNGTQAVVERASQKPTTITTHKEIAVEVNRESNEILTSPDQKTKTDNTSSSNEYYTDSEEALKAQINNPAPQKNVIISTVPTPIPTVSPKVASSTMFPIEDGDEMLNESVNEEGDDSSIEAEPINEDPKPPETTTTTESGIMLHANDNENLDFDPNQGTIVEISKVVMLRFETSVAEKVWSERCARNSIALNDCNWCHCDPKSQYTCQARACNEVDMFGHFNDAIANMDVGMEGRGVWRSEKTPCEPGVHYRKNELLCVCTEEGTWPNPVCRDIFRVLHSVEMTDSRKPAANTSCSPTKLYLYDCNVCFCPESGLINPSLCTTRKCENEKFERTQAKDGLIEEIYASCTPSKRYRLGCQTCVCLRNNRLLCDNCTVEEKHDVGLLQNTACYQKKPGTVFKKACNFCHCNKKDTIFCTAKKCLQDHTQISLPLLSYEEVQQSEDEFNCVPGTKYEKDCNTCHCFMFDGVKYFGCTVKMCKHPTELLHDRTCVEGTSYQINCLICHCVLDNDEKREYCTIDETCKTADKGTRDLSTMHGYCEPMHFYQLDCNKCRCLADGKTVACTSKLCLKKREKPKQIFTDNRGIAKFRADLKPATEQPMMMEFIPFVQKDNYCPKGQTYMVDCNVCYCMKTGNAVCTTKQC</sequence>
<feature type="signal peptide" evidence="9">
    <location>
        <begin position="1"/>
        <end position="19"/>
    </location>
</feature>
<proteinExistence type="inferred from homology"/>
<dbReference type="EMBL" id="NWSH01003461">
    <property type="protein sequence ID" value="PCG66241.1"/>
    <property type="molecule type" value="Genomic_DNA"/>
</dbReference>
<feature type="domain" description="Pacifastin" evidence="10">
    <location>
        <begin position="552"/>
        <end position="589"/>
    </location>
</feature>
<evidence type="ECO:0000256" key="9">
    <source>
        <dbReference type="SAM" id="SignalP"/>
    </source>
</evidence>
<feature type="disulfide bond" evidence="7">
    <location>
        <begin position="1734"/>
        <end position="1744"/>
    </location>
</feature>
<evidence type="ECO:0000256" key="5">
    <source>
        <dbReference type="ARBA" id="ARBA00023157"/>
    </source>
</evidence>
<dbReference type="Pfam" id="PF05375">
    <property type="entry name" value="Pacifastin_I"/>
    <property type="match status" value="1"/>
</dbReference>
<dbReference type="STRING" id="7102.A0A2A4J2K8"/>
<evidence type="ECO:0000256" key="4">
    <source>
        <dbReference type="ARBA" id="ARBA00022900"/>
    </source>
</evidence>
<dbReference type="InterPro" id="IPR036201">
    <property type="entry name" value="Pacifastin_dom_sf"/>
</dbReference>
<feature type="disulfide bond" evidence="7">
    <location>
        <begin position="1731"/>
        <end position="1749"/>
    </location>
</feature>
<keyword evidence="4 7" id="KW-0722">Serine protease inhibitor</keyword>
<reference evidence="11" key="1">
    <citation type="submission" date="2017-09" db="EMBL/GenBank/DDBJ databases">
        <title>Contemporary evolution of a Lepidopteran species, Heliothis virescens, in response to modern agricultural practices.</title>
        <authorList>
            <person name="Fritz M.L."/>
            <person name="Deyonke A.M."/>
            <person name="Papanicolaou A."/>
            <person name="Micinski S."/>
            <person name="Westbrook J."/>
            <person name="Gould F."/>
        </authorList>
    </citation>
    <scope>NUCLEOTIDE SEQUENCE [LARGE SCALE GENOMIC DNA]</scope>
    <source>
        <strain evidence="11">HvINT-</strain>
        <tissue evidence="11">Whole body</tissue>
    </source>
</reference>
<evidence type="ECO:0000259" key="10">
    <source>
        <dbReference type="PROSITE" id="PS51446"/>
    </source>
</evidence>
<dbReference type="GO" id="GO:0005576">
    <property type="term" value="C:extracellular region"/>
    <property type="evidence" value="ECO:0007669"/>
    <property type="project" value="UniProtKB-SubCell"/>
</dbReference>
<keyword evidence="2" id="KW-0964">Secreted</keyword>
<accession>A0A2A4J2K8</accession>
<comment type="similarity">
    <text evidence="6 7">Belongs to the protease inhibitor I19 family.</text>
</comment>
<keyword evidence="3 7" id="KW-0646">Protease inhibitor</keyword>
<evidence type="ECO:0000256" key="6">
    <source>
        <dbReference type="ARBA" id="ARBA00029459"/>
    </source>
</evidence>
<evidence type="ECO:0000256" key="2">
    <source>
        <dbReference type="ARBA" id="ARBA00022525"/>
    </source>
</evidence>
<evidence type="ECO:0000256" key="8">
    <source>
        <dbReference type="SAM" id="MobiDB-lite"/>
    </source>
</evidence>
<evidence type="ECO:0000256" key="3">
    <source>
        <dbReference type="ARBA" id="ARBA00022690"/>
    </source>
</evidence>
<feature type="disulfide bond" evidence="7">
    <location>
        <begin position="1721"/>
        <end position="1736"/>
    </location>
</feature>
<evidence type="ECO:0000313" key="11">
    <source>
        <dbReference type="EMBL" id="PCG66241.1"/>
    </source>
</evidence>
<feature type="site" description="Reactive bond" evidence="7">
    <location>
        <begin position="1746"/>
        <end position="1747"/>
    </location>
</feature>
<keyword evidence="9" id="KW-0732">Signal</keyword>
<feature type="region of interest" description="Disordered" evidence="8">
    <location>
        <begin position="1215"/>
        <end position="1244"/>
    </location>
</feature>
<feature type="compositionally biased region" description="Acidic residues" evidence="8">
    <location>
        <begin position="1215"/>
        <end position="1232"/>
    </location>
</feature>
<feature type="chain" id="PRO_5012404419" description="Pacifastin domain-containing protein" evidence="9">
    <location>
        <begin position="20"/>
        <end position="1749"/>
    </location>
</feature>
<evidence type="ECO:0000256" key="7">
    <source>
        <dbReference type="PROSITE-ProRule" id="PRU00776"/>
    </source>
</evidence>
<dbReference type="GO" id="GO:0004867">
    <property type="term" value="F:serine-type endopeptidase inhibitor activity"/>
    <property type="evidence" value="ECO:0007669"/>
    <property type="project" value="UniProtKB-UniRule"/>
</dbReference>
<gene>
    <name evidence="11" type="ORF">B5V51_7941</name>
</gene>
<feature type="region of interest" description="Disordered" evidence="8">
    <location>
        <begin position="1136"/>
        <end position="1161"/>
    </location>
</feature>
<dbReference type="PROSITE" id="PS51446">
    <property type="entry name" value="PACIFASTIN"/>
    <property type="match status" value="3"/>
</dbReference>
<comment type="subcellular location">
    <subcellularLocation>
        <location evidence="1">Secreted</location>
    </subcellularLocation>
</comment>
<dbReference type="SUPFAM" id="SSF57283">
    <property type="entry name" value="PMP inhibitors"/>
    <property type="match status" value="5"/>
</dbReference>
<name>A0A2A4J2K8_HELVI</name>